<reference evidence="2" key="1">
    <citation type="journal article" date="2019" name="Int. J. Syst. Evol. Microbiol.">
        <title>The Global Catalogue of Microorganisms (GCM) 10K type strain sequencing project: providing services to taxonomists for standard genome sequencing and annotation.</title>
        <authorList>
            <consortium name="The Broad Institute Genomics Platform"/>
            <consortium name="The Broad Institute Genome Sequencing Center for Infectious Disease"/>
            <person name="Wu L."/>
            <person name="Ma J."/>
        </authorList>
    </citation>
    <scope>NUCLEOTIDE SEQUENCE [LARGE SCALE GENOMIC DNA]</scope>
    <source>
        <strain evidence="2">KCTC 15012</strain>
    </source>
</reference>
<sequence length="40" mass="4094">MVAAYLGHKGDEPEGTEVKKAGLAQFLADFSAAGGVIMRG</sequence>
<comment type="caution">
    <text evidence="1">The sequence shown here is derived from an EMBL/GenBank/DDBJ whole genome shotgun (WGS) entry which is preliminary data.</text>
</comment>
<evidence type="ECO:0000313" key="1">
    <source>
        <dbReference type="EMBL" id="MFD2234825.1"/>
    </source>
</evidence>
<evidence type="ECO:0000313" key="2">
    <source>
        <dbReference type="Proteomes" id="UP001597296"/>
    </source>
</evidence>
<dbReference type="RefSeq" id="WP_377317423.1">
    <property type="nucleotide sequence ID" value="NZ_JBHUIY010000028.1"/>
</dbReference>
<name>A0ABW5CCC0_9PROT</name>
<gene>
    <name evidence="1" type="ORF">ACFSNB_13515</name>
</gene>
<protein>
    <submittedName>
        <fullName evidence="1">Uncharacterized protein</fullName>
    </submittedName>
</protein>
<proteinExistence type="predicted"/>
<dbReference type="EMBL" id="JBHUIY010000028">
    <property type="protein sequence ID" value="MFD2234825.1"/>
    <property type="molecule type" value="Genomic_DNA"/>
</dbReference>
<accession>A0ABW5CCC0</accession>
<keyword evidence="2" id="KW-1185">Reference proteome</keyword>
<dbReference type="Proteomes" id="UP001597296">
    <property type="component" value="Unassembled WGS sequence"/>
</dbReference>
<organism evidence="1 2">
    <name type="scientific">Phaeospirillum tilakii</name>
    <dbReference type="NCBI Taxonomy" id="741673"/>
    <lineage>
        <taxon>Bacteria</taxon>
        <taxon>Pseudomonadati</taxon>
        <taxon>Pseudomonadota</taxon>
        <taxon>Alphaproteobacteria</taxon>
        <taxon>Rhodospirillales</taxon>
        <taxon>Rhodospirillaceae</taxon>
        <taxon>Phaeospirillum</taxon>
    </lineage>
</organism>